<proteinExistence type="predicted"/>
<sequence>MPLTLYALSLPDGEALRRVRERNRKLGALFIADETFRLFRARFEPLEPDEEAVVAAVGG</sequence>
<keyword evidence="2" id="KW-1185">Reference proteome</keyword>
<evidence type="ECO:0000313" key="1">
    <source>
        <dbReference type="EMBL" id="GBF05400.1"/>
    </source>
</evidence>
<accession>A0A2I9D4Z3</accession>
<name>A0A2I9D4Z3_9DEIO</name>
<reference evidence="2" key="1">
    <citation type="submission" date="2018-01" db="EMBL/GenBank/DDBJ databases">
        <title>Draft Genome Sequence of the Radioresistant Bacterium Deinococcus aerius TR0125, Isolated from the Higher Atmosphere above Japan.</title>
        <authorList>
            <person name="Satoh K."/>
            <person name="Arai H."/>
            <person name="Sanzen T."/>
            <person name="Kawaguchi Y."/>
            <person name="Hayashi H."/>
            <person name="Yokobori S."/>
            <person name="Yamagishi A."/>
            <person name="Oono Y."/>
            <person name="Narumi I."/>
        </authorList>
    </citation>
    <scope>NUCLEOTIDE SEQUENCE [LARGE SCALE GENOMIC DNA]</scope>
    <source>
        <strain evidence="2">TR0125</strain>
    </source>
</reference>
<protein>
    <submittedName>
        <fullName evidence="1">Uncharacterized protein</fullName>
    </submittedName>
</protein>
<dbReference type="OrthoDB" id="2639622at2"/>
<comment type="caution">
    <text evidence="1">The sequence shown here is derived from an EMBL/GenBank/DDBJ whole genome shotgun (WGS) entry which is preliminary data.</text>
</comment>
<dbReference type="RefSeq" id="WP_103128829.1">
    <property type="nucleotide sequence ID" value="NZ_BFAG01000004.1"/>
</dbReference>
<dbReference type="Proteomes" id="UP000236569">
    <property type="component" value="Unassembled WGS sequence"/>
</dbReference>
<dbReference type="AlphaFoldDB" id="A0A2I9D4Z3"/>
<dbReference type="EMBL" id="BFAG01000004">
    <property type="protein sequence ID" value="GBF05400.1"/>
    <property type="molecule type" value="Genomic_DNA"/>
</dbReference>
<gene>
    <name evidence="1" type="ORF">DAERI_040160</name>
</gene>
<organism evidence="1 2">
    <name type="scientific">Deinococcus aerius</name>
    <dbReference type="NCBI Taxonomy" id="200253"/>
    <lineage>
        <taxon>Bacteria</taxon>
        <taxon>Thermotogati</taxon>
        <taxon>Deinococcota</taxon>
        <taxon>Deinococci</taxon>
        <taxon>Deinococcales</taxon>
        <taxon>Deinococcaceae</taxon>
        <taxon>Deinococcus</taxon>
    </lineage>
</organism>
<evidence type="ECO:0000313" key="2">
    <source>
        <dbReference type="Proteomes" id="UP000236569"/>
    </source>
</evidence>